<dbReference type="EMBL" id="SEHH01000290">
    <property type="protein sequence ID" value="TBX30475.1"/>
    <property type="molecule type" value="Genomic_DNA"/>
</dbReference>
<organism evidence="1 2">
    <name type="scientific">Lactiplantibacillus paraplantarum</name>
    <dbReference type="NCBI Taxonomy" id="60520"/>
    <lineage>
        <taxon>Bacteria</taxon>
        <taxon>Bacillati</taxon>
        <taxon>Bacillota</taxon>
        <taxon>Bacilli</taxon>
        <taxon>Lactobacillales</taxon>
        <taxon>Lactobacillaceae</taxon>
        <taxon>Lactiplantibacillus</taxon>
    </lineage>
</organism>
<accession>A0A4Q9XYT9</accession>
<reference evidence="1 2" key="1">
    <citation type="submission" date="2019-01" db="EMBL/GenBank/DDBJ databases">
        <title>Draft genome sequence of Lactobacillus paraplantarum OSY-TC318, a Producer of the novel lantibiotic Paraplantaracin TC318.</title>
        <authorList>
            <person name="Hussein W.E."/>
            <person name="Huang E."/>
            <person name="Yousef A.E."/>
        </authorList>
    </citation>
    <scope>NUCLEOTIDE SEQUENCE [LARGE SCALE GENOMIC DNA]</scope>
    <source>
        <strain evidence="1 2">OSY-TC318</strain>
    </source>
</reference>
<evidence type="ECO:0000313" key="1">
    <source>
        <dbReference type="EMBL" id="TBX30475.1"/>
    </source>
</evidence>
<proteinExistence type="predicted"/>
<sequence>MTWNNLQEGFTVNERLPDSLADIAVWHIFNRATQLYQQALPIKKPPYITLNGYGAP</sequence>
<comment type="caution">
    <text evidence="1">The sequence shown here is derived from an EMBL/GenBank/DDBJ whole genome shotgun (WGS) entry which is preliminary data.</text>
</comment>
<name>A0A4Q9XYT9_9LACO</name>
<dbReference type="AlphaFoldDB" id="A0A4Q9XYT9"/>
<protein>
    <submittedName>
        <fullName evidence="1">Uncharacterized protein</fullName>
    </submittedName>
</protein>
<dbReference type="Proteomes" id="UP000292648">
    <property type="component" value="Unassembled WGS sequence"/>
</dbReference>
<gene>
    <name evidence="1" type="ORF">EUZ87_17480</name>
</gene>
<evidence type="ECO:0000313" key="2">
    <source>
        <dbReference type="Proteomes" id="UP000292648"/>
    </source>
</evidence>